<dbReference type="SUPFAM" id="SSF64182">
    <property type="entry name" value="DHH phosphoesterases"/>
    <property type="match status" value="1"/>
</dbReference>
<accession>A0A1I3U402</accession>
<dbReference type="Pfam" id="PF02272">
    <property type="entry name" value="DHHA1"/>
    <property type="match status" value="1"/>
</dbReference>
<proteinExistence type="predicted"/>
<dbReference type="Proteomes" id="UP000198635">
    <property type="component" value="Unassembled WGS sequence"/>
</dbReference>
<dbReference type="EMBL" id="FORX01000007">
    <property type="protein sequence ID" value="SFJ78244.1"/>
    <property type="molecule type" value="Genomic_DNA"/>
</dbReference>
<dbReference type="AlphaFoldDB" id="A0A1I3U402"/>
<dbReference type="PANTHER" id="PTHR47618">
    <property type="entry name" value="BIFUNCTIONAL OLIGORIBONUCLEASE AND PAP PHOSPHATASE NRNA"/>
    <property type="match status" value="1"/>
</dbReference>
<feature type="domain" description="DDH" evidence="1">
    <location>
        <begin position="17"/>
        <end position="137"/>
    </location>
</feature>
<dbReference type="InterPro" id="IPR003156">
    <property type="entry name" value="DHHA1_dom"/>
</dbReference>
<evidence type="ECO:0000259" key="2">
    <source>
        <dbReference type="Pfam" id="PF02272"/>
    </source>
</evidence>
<dbReference type="GO" id="GO:0003676">
    <property type="term" value="F:nucleic acid binding"/>
    <property type="evidence" value="ECO:0007669"/>
    <property type="project" value="InterPro"/>
</dbReference>
<protein>
    <submittedName>
        <fullName evidence="3">Phosphoesterase RecJ domain-containing protein</fullName>
    </submittedName>
</protein>
<dbReference type="Pfam" id="PF01368">
    <property type="entry name" value="DHH"/>
    <property type="match status" value="1"/>
</dbReference>
<evidence type="ECO:0000259" key="1">
    <source>
        <dbReference type="Pfam" id="PF01368"/>
    </source>
</evidence>
<dbReference type="OrthoDB" id="9803668at2"/>
<keyword evidence="4" id="KW-1185">Reference proteome</keyword>
<dbReference type="PANTHER" id="PTHR47618:SF1">
    <property type="entry name" value="BIFUNCTIONAL OLIGORIBONUCLEASE AND PAP PHOSPHATASE NRNA"/>
    <property type="match status" value="1"/>
</dbReference>
<reference evidence="4" key="1">
    <citation type="submission" date="2016-10" db="EMBL/GenBank/DDBJ databases">
        <authorList>
            <person name="Varghese N."/>
            <person name="Submissions S."/>
        </authorList>
    </citation>
    <scope>NUCLEOTIDE SEQUENCE [LARGE SCALE GENOMIC DNA]</scope>
    <source>
        <strain evidence="4">DSM 5918</strain>
    </source>
</reference>
<dbReference type="STRING" id="52560.SAMN04488082_10734"/>
<organism evidence="3 4">
    <name type="scientific">Desulfomicrobium apsheronum</name>
    <dbReference type="NCBI Taxonomy" id="52560"/>
    <lineage>
        <taxon>Bacteria</taxon>
        <taxon>Pseudomonadati</taxon>
        <taxon>Thermodesulfobacteriota</taxon>
        <taxon>Desulfovibrionia</taxon>
        <taxon>Desulfovibrionales</taxon>
        <taxon>Desulfomicrobiaceae</taxon>
        <taxon>Desulfomicrobium</taxon>
    </lineage>
</organism>
<evidence type="ECO:0000313" key="4">
    <source>
        <dbReference type="Proteomes" id="UP000198635"/>
    </source>
</evidence>
<evidence type="ECO:0000313" key="3">
    <source>
        <dbReference type="EMBL" id="SFJ78244.1"/>
    </source>
</evidence>
<dbReference type="Gene3D" id="3.90.1640.10">
    <property type="entry name" value="inorganic pyrophosphatase (n-terminal core)"/>
    <property type="match status" value="1"/>
</dbReference>
<dbReference type="InterPro" id="IPR038763">
    <property type="entry name" value="DHH_sf"/>
</dbReference>
<dbReference type="InterPro" id="IPR051319">
    <property type="entry name" value="Oligoribo/pAp-PDE_c-di-AMP_PDE"/>
</dbReference>
<dbReference type="RefSeq" id="WP_092374187.1">
    <property type="nucleotide sequence ID" value="NZ_FORX01000007.1"/>
</dbReference>
<dbReference type="Gene3D" id="3.10.310.30">
    <property type="match status" value="1"/>
</dbReference>
<dbReference type="InterPro" id="IPR001667">
    <property type="entry name" value="DDH_dom"/>
</dbReference>
<sequence length="320" mass="35027">MPLLKQIAEQLRDADNFLVLAHISPDGDALGSMLAMGELLDALGKKVVLFNESGIPLRFEWLAPKREILTRLPEEEPDNLIVLDCGSAERAGELIAPWLKTKNVFNIDHHLGNPMFGTVNWVEQRASSVGEMVGMLARKLGVPLVGLLGEYVYLALISDTGDFCFNNTRPETLEMAAEILRLGLLPGPFHEQKQSTGKLSQLQMRGTVLQQARLYADGQISLICFTRELFEQTGTGPEDTEGLVNTVLYVNGVQVAISLREEEQGIKFSLRSKSSTNVQAVAFRFGGGGHRNAAGGTLLMDMEQAKTTMIQAVTEELANS</sequence>
<name>A0A1I3U402_9BACT</name>
<feature type="domain" description="DHHA1" evidence="2">
    <location>
        <begin position="232"/>
        <end position="317"/>
    </location>
</feature>
<gene>
    <name evidence="3" type="ORF">SAMN04488082_10734</name>
</gene>